<evidence type="ECO:0000256" key="8">
    <source>
        <dbReference type="SAM" id="MobiDB-lite"/>
    </source>
</evidence>
<dbReference type="CDD" id="cd18200">
    <property type="entry name" value="BTB_POZ_ZBTB9"/>
    <property type="match status" value="1"/>
</dbReference>
<evidence type="ECO:0000313" key="13">
    <source>
        <dbReference type="Proteomes" id="UP001066276"/>
    </source>
</evidence>
<dbReference type="PANTHER" id="PTHR46105:SF13">
    <property type="entry name" value="ZINC FINGER AND BTB DOMAIN-CONTAINING PROTEIN 9"/>
    <property type="match status" value="1"/>
</dbReference>
<keyword evidence="6" id="KW-0539">Nucleus</keyword>
<dbReference type="SUPFAM" id="SSF54695">
    <property type="entry name" value="POZ domain"/>
    <property type="match status" value="1"/>
</dbReference>
<feature type="domain" description="BTB" evidence="10">
    <location>
        <begin position="84"/>
        <end position="148"/>
    </location>
</feature>
<feature type="compositionally biased region" description="Low complexity" evidence="8">
    <location>
        <begin position="184"/>
        <end position="198"/>
    </location>
</feature>
<feature type="region of interest" description="Disordered" evidence="8">
    <location>
        <begin position="184"/>
        <end position="265"/>
    </location>
</feature>
<dbReference type="PROSITE" id="PS50157">
    <property type="entry name" value="ZINC_FINGER_C2H2_2"/>
    <property type="match status" value="2"/>
</dbReference>
<evidence type="ECO:0000256" key="6">
    <source>
        <dbReference type="ARBA" id="ARBA00023242"/>
    </source>
</evidence>
<dbReference type="Proteomes" id="UP001066276">
    <property type="component" value="Chromosome 6"/>
</dbReference>
<dbReference type="SMART" id="SM00225">
    <property type="entry name" value="BTB"/>
    <property type="match status" value="1"/>
</dbReference>
<dbReference type="InterPro" id="IPR013087">
    <property type="entry name" value="Znf_C2H2_type"/>
</dbReference>
<dbReference type="InterPro" id="IPR011333">
    <property type="entry name" value="SKP1/BTB/POZ_sf"/>
</dbReference>
<accession>A0AAV7R1B8</accession>
<dbReference type="InterPro" id="IPR036236">
    <property type="entry name" value="Znf_C2H2_sf"/>
</dbReference>
<dbReference type="PROSITE" id="PS00028">
    <property type="entry name" value="ZINC_FINGER_C2H2_1"/>
    <property type="match status" value="1"/>
</dbReference>
<evidence type="ECO:0000259" key="10">
    <source>
        <dbReference type="PROSITE" id="PS50097"/>
    </source>
</evidence>
<dbReference type="Pfam" id="PF00651">
    <property type="entry name" value="BTB"/>
    <property type="match status" value="1"/>
</dbReference>
<dbReference type="Gene3D" id="3.30.710.10">
    <property type="entry name" value="Potassium Channel Kv1.1, Chain A"/>
    <property type="match status" value="1"/>
</dbReference>
<dbReference type="Gene3D" id="3.30.160.60">
    <property type="entry name" value="Classic Zinc Finger"/>
    <property type="match status" value="1"/>
</dbReference>
<dbReference type="InterPro" id="IPR000210">
    <property type="entry name" value="BTB/POZ_dom"/>
</dbReference>
<sequence length="506" mass="56258">MLPGFCFCCPRWQVSRRVVFWSASAGLGCAAPGCAACPVLPAGGSSTSGHTMEPQTRAIHIQFPHYSAVLLESLNRHRLEGKFCDISVHVQGRVFQAHKTVLAASSPYFHDKLLLNDTSCLVLPSAIEPEAFENLLQLIYSGRLRLNVEALPSHLLVASGLQMWQVVDRCSEILKERESISSRKWSSRASESQSPSSSNYLAQRDEGDSGTADVPSQREDSASAQQSDDCQDDDVIKIQVSNDDDEEEEEEDEEQPQVPSRSIDKSGKIILEEAEGSNVASCSYKESSSRAEQECFSSQDSKIFYIKQERFEQDEGFTFPGHEGNLLKSLSHGRALGMSELQSIYSSDFQSGSEVSYLVPSDGHLSYMGKMSNEVGFPQLTPKPVDLHGNEIITHTVHGQVIHAPVKIMAAPDGKKFGCLCGKRFAVKPKRDRHIMLTFSLRPFGCSVCNKKFKLKHHLTEHMKTHDGTLYACEDCGRKFRVQSCFLKHKEMCKGQGWSTACWSYK</sequence>
<dbReference type="EMBL" id="JANPWB010000010">
    <property type="protein sequence ID" value="KAJ1146601.1"/>
    <property type="molecule type" value="Genomic_DNA"/>
</dbReference>
<evidence type="ECO:0000256" key="3">
    <source>
        <dbReference type="ARBA" id="ARBA00022737"/>
    </source>
</evidence>
<keyword evidence="9" id="KW-0732">Signal</keyword>
<dbReference type="GO" id="GO:0008270">
    <property type="term" value="F:zinc ion binding"/>
    <property type="evidence" value="ECO:0007669"/>
    <property type="project" value="UniProtKB-KW"/>
</dbReference>
<evidence type="ECO:0000259" key="11">
    <source>
        <dbReference type="PROSITE" id="PS50157"/>
    </source>
</evidence>
<organism evidence="12 13">
    <name type="scientific">Pleurodeles waltl</name>
    <name type="common">Iberian ribbed newt</name>
    <dbReference type="NCBI Taxonomy" id="8319"/>
    <lineage>
        <taxon>Eukaryota</taxon>
        <taxon>Metazoa</taxon>
        <taxon>Chordata</taxon>
        <taxon>Craniata</taxon>
        <taxon>Vertebrata</taxon>
        <taxon>Euteleostomi</taxon>
        <taxon>Amphibia</taxon>
        <taxon>Batrachia</taxon>
        <taxon>Caudata</taxon>
        <taxon>Salamandroidea</taxon>
        <taxon>Salamandridae</taxon>
        <taxon>Pleurodelinae</taxon>
        <taxon>Pleurodeles</taxon>
    </lineage>
</organism>
<reference evidence="12" key="1">
    <citation type="journal article" date="2022" name="bioRxiv">
        <title>Sequencing and chromosome-scale assembly of the giantPleurodeles waltlgenome.</title>
        <authorList>
            <person name="Brown T."/>
            <person name="Elewa A."/>
            <person name="Iarovenko S."/>
            <person name="Subramanian E."/>
            <person name="Araus A.J."/>
            <person name="Petzold A."/>
            <person name="Susuki M."/>
            <person name="Suzuki K.-i.T."/>
            <person name="Hayashi T."/>
            <person name="Toyoda A."/>
            <person name="Oliveira C."/>
            <person name="Osipova E."/>
            <person name="Leigh N.D."/>
            <person name="Simon A."/>
            <person name="Yun M.H."/>
        </authorList>
    </citation>
    <scope>NUCLEOTIDE SEQUENCE</scope>
    <source>
        <strain evidence="12">20211129_DDA</strain>
        <tissue evidence="12">Liver</tissue>
    </source>
</reference>
<gene>
    <name evidence="12" type="ORF">NDU88_012866</name>
</gene>
<dbReference type="PANTHER" id="PTHR46105">
    <property type="entry name" value="AGAP004733-PA"/>
    <property type="match status" value="1"/>
</dbReference>
<keyword evidence="13" id="KW-1185">Reference proteome</keyword>
<keyword evidence="2" id="KW-0479">Metal-binding</keyword>
<dbReference type="PROSITE" id="PS50097">
    <property type="entry name" value="BTB"/>
    <property type="match status" value="1"/>
</dbReference>
<dbReference type="GO" id="GO:0005634">
    <property type="term" value="C:nucleus"/>
    <property type="evidence" value="ECO:0007669"/>
    <property type="project" value="UniProtKB-SubCell"/>
</dbReference>
<dbReference type="GO" id="GO:0000978">
    <property type="term" value="F:RNA polymerase II cis-regulatory region sequence-specific DNA binding"/>
    <property type="evidence" value="ECO:0007669"/>
    <property type="project" value="TreeGrafter"/>
</dbReference>
<evidence type="ECO:0000256" key="2">
    <source>
        <dbReference type="ARBA" id="ARBA00022723"/>
    </source>
</evidence>
<name>A0AAV7R1B8_PLEWA</name>
<evidence type="ECO:0000313" key="12">
    <source>
        <dbReference type="EMBL" id="KAJ1146601.1"/>
    </source>
</evidence>
<keyword evidence="4 7" id="KW-0863">Zinc-finger</keyword>
<evidence type="ECO:0000256" key="7">
    <source>
        <dbReference type="PROSITE-ProRule" id="PRU00042"/>
    </source>
</evidence>
<feature type="signal peptide" evidence="9">
    <location>
        <begin position="1"/>
        <end position="36"/>
    </location>
</feature>
<dbReference type="GO" id="GO:0000981">
    <property type="term" value="F:DNA-binding transcription factor activity, RNA polymerase II-specific"/>
    <property type="evidence" value="ECO:0007669"/>
    <property type="project" value="TreeGrafter"/>
</dbReference>
<evidence type="ECO:0000256" key="1">
    <source>
        <dbReference type="ARBA" id="ARBA00004123"/>
    </source>
</evidence>
<comment type="caution">
    <text evidence="12">The sequence shown here is derived from an EMBL/GenBank/DDBJ whole genome shotgun (WGS) entry which is preliminary data.</text>
</comment>
<proteinExistence type="predicted"/>
<dbReference type="SUPFAM" id="SSF57667">
    <property type="entry name" value="beta-beta-alpha zinc fingers"/>
    <property type="match status" value="1"/>
</dbReference>
<dbReference type="AlphaFoldDB" id="A0AAV7R1B8"/>
<keyword evidence="5" id="KW-0862">Zinc</keyword>
<feature type="compositionally biased region" description="Acidic residues" evidence="8">
    <location>
        <begin position="242"/>
        <end position="255"/>
    </location>
</feature>
<protein>
    <recommendedName>
        <fullName evidence="14">Zinc finger and BTB domain containing 9</fullName>
    </recommendedName>
</protein>
<evidence type="ECO:0008006" key="14">
    <source>
        <dbReference type="Google" id="ProtNLM"/>
    </source>
</evidence>
<feature type="domain" description="C2H2-type" evidence="11">
    <location>
        <begin position="471"/>
        <end position="498"/>
    </location>
</feature>
<dbReference type="Pfam" id="PF00096">
    <property type="entry name" value="zf-C2H2"/>
    <property type="match status" value="1"/>
</dbReference>
<feature type="domain" description="C2H2-type" evidence="11">
    <location>
        <begin position="444"/>
        <end position="468"/>
    </location>
</feature>
<keyword evidence="3" id="KW-0677">Repeat</keyword>
<dbReference type="InterPro" id="IPR050457">
    <property type="entry name" value="ZnFinger_BTB_dom_contain"/>
</dbReference>
<evidence type="ECO:0000256" key="9">
    <source>
        <dbReference type="SAM" id="SignalP"/>
    </source>
</evidence>
<evidence type="ECO:0000256" key="5">
    <source>
        <dbReference type="ARBA" id="ARBA00022833"/>
    </source>
</evidence>
<dbReference type="FunFam" id="3.30.160.60:FF:000145">
    <property type="entry name" value="Zinc finger protein 574"/>
    <property type="match status" value="1"/>
</dbReference>
<feature type="chain" id="PRO_5043372720" description="Zinc finger and BTB domain containing 9" evidence="9">
    <location>
        <begin position="37"/>
        <end position="506"/>
    </location>
</feature>
<dbReference type="SMART" id="SM00355">
    <property type="entry name" value="ZnF_C2H2"/>
    <property type="match status" value="2"/>
</dbReference>
<comment type="subcellular location">
    <subcellularLocation>
        <location evidence="1">Nucleus</location>
    </subcellularLocation>
</comment>
<evidence type="ECO:0000256" key="4">
    <source>
        <dbReference type="ARBA" id="ARBA00022771"/>
    </source>
</evidence>